<name>A0A0K9NU57_ZOSMR</name>
<dbReference type="GO" id="GO:0003899">
    <property type="term" value="F:DNA-directed RNA polymerase activity"/>
    <property type="evidence" value="ECO:0007669"/>
    <property type="project" value="UniProtKB-EC"/>
</dbReference>
<dbReference type="GO" id="GO:0005634">
    <property type="term" value="C:nucleus"/>
    <property type="evidence" value="ECO:0007669"/>
    <property type="project" value="UniProtKB-SubCell"/>
</dbReference>
<evidence type="ECO:0000256" key="1">
    <source>
        <dbReference type="ARBA" id="ARBA00004123"/>
    </source>
</evidence>
<dbReference type="OrthoDB" id="270392at2759"/>
<comment type="caution">
    <text evidence="13">The sequence shown here is derived from an EMBL/GenBank/DDBJ whole genome shotgun (WGS) entry which is preliminary data.</text>
</comment>
<evidence type="ECO:0000256" key="7">
    <source>
        <dbReference type="ARBA" id="ARBA00022833"/>
    </source>
</evidence>
<reference evidence="14" key="1">
    <citation type="journal article" date="2016" name="Nature">
        <title>The genome of the seagrass Zostera marina reveals angiosperm adaptation to the sea.</title>
        <authorList>
            <person name="Olsen J.L."/>
            <person name="Rouze P."/>
            <person name="Verhelst B."/>
            <person name="Lin Y.-C."/>
            <person name="Bayer T."/>
            <person name="Collen J."/>
            <person name="Dattolo E."/>
            <person name="De Paoli E."/>
            <person name="Dittami S."/>
            <person name="Maumus F."/>
            <person name="Michel G."/>
            <person name="Kersting A."/>
            <person name="Lauritano C."/>
            <person name="Lohaus R."/>
            <person name="Toepel M."/>
            <person name="Tonon T."/>
            <person name="Vanneste K."/>
            <person name="Amirebrahimi M."/>
            <person name="Brakel J."/>
            <person name="Bostroem C."/>
            <person name="Chovatia M."/>
            <person name="Grimwood J."/>
            <person name="Jenkins J.W."/>
            <person name="Jueterbock A."/>
            <person name="Mraz A."/>
            <person name="Stam W.T."/>
            <person name="Tice H."/>
            <person name="Bornberg-Bauer E."/>
            <person name="Green P.J."/>
            <person name="Pearson G.A."/>
            <person name="Procaccini G."/>
            <person name="Duarte C.M."/>
            <person name="Schmutz J."/>
            <person name="Reusch T.B.H."/>
            <person name="Van de Peer Y."/>
        </authorList>
    </citation>
    <scope>NUCLEOTIDE SEQUENCE [LARGE SCALE GENOMIC DNA]</scope>
    <source>
        <strain evidence="14">cv. Finnish</strain>
    </source>
</reference>
<comment type="catalytic activity">
    <reaction evidence="10 11">
        <text>RNA(n) + a ribonucleoside 5'-triphosphate = RNA(n+1) + diphosphate</text>
        <dbReference type="Rhea" id="RHEA:21248"/>
        <dbReference type="Rhea" id="RHEA-COMP:14527"/>
        <dbReference type="Rhea" id="RHEA-COMP:17342"/>
        <dbReference type="ChEBI" id="CHEBI:33019"/>
        <dbReference type="ChEBI" id="CHEBI:61557"/>
        <dbReference type="ChEBI" id="CHEBI:140395"/>
        <dbReference type="EC" id="2.7.7.6"/>
    </reaction>
</comment>
<comment type="subcellular location">
    <subcellularLocation>
        <location evidence="1">Nucleus</location>
    </subcellularLocation>
</comment>
<gene>
    <name evidence="13" type="ORF">ZOSMA_5G00020</name>
</gene>
<keyword evidence="4 11" id="KW-0808">Transferase</keyword>
<evidence type="ECO:0000256" key="3">
    <source>
        <dbReference type="ARBA" id="ARBA00022478"/>
    </source>
</evidence>
<evidence type="ECO:0000313" key="14">
    <source>
        <dbReference type="Proteomes" id="UP000036987"/>
    </source>
</evidence>
<dbReference type="InterPro" id="IPR007080">
    <property type="entry name" value="RNA_pol_Rpb1_1"/>
</dbReference>
<dbReference type="Proteomes" id="UP000036987">
    <property type="component" value="Unassembled WGS sequence"/>
</dbReference>
<dbReference type="InterPro" id="IPR006592">
    <property type="entry name" value="RNA_pol_N"/>
</dbReference>
<dbReference type="SMART" id="SM00663">
    <property type="entry name" value="RPOLA_N"/>
    <property type="match status" value="1"/>
</dbReference>
<dbReference type="Pfam" id="PF00623">
    <property type="entry name" value="RNA_pol_Rpb1_2"/>
    <property type="match status" value="1"/>
</dbReference>
<proteinExistence type="inferred from homology"/>
<keyword evidence="5 11" id="KW-0548">Nucleotidyltransferase</keyword>
<comment type="similarity">
    <text evidence="2 11">Belongs to the RNA polymerase beta' chain family.</text>
</comment>
<feature type="domain" description="RNA polymerase N-terminal" evidence="12">
    <location>
        <begin position="244"/>
        <end position="541"/>
    </location>
</feature>
<evidence type="ECO:0000256" key="9">
    <source>
        <dbReference type="ARBA" id="ARBA00023242"/>
    </source>
</evidence>
<accession>A0A0K9NU57</accession>
<dbReference type="EC" id="2.7.7.6" evidence="11"/>
<dbReference type="Pfam" id="PF04997">
    <property type="entry name" value="RNA_pol_Rpb1_1"/>
    <property type="match status" value="1"/>
</dbReference>
<evidence type="ECO:0000256" key="5">
    <source>
        <dbReference type="ARBA" id="ARBA00022695"/>
    </source>
</evidence>
<keyword evidence="7" id="KW-0862">Zinc</keyword>
<evidence type="ECO:0000313" key="13">
    <source>
        <dbReference type="EMBL" id="KMZ60143.1"/>
    </source>
</evidence>
<dbReference type="InterPro" id="IPR000722">
    <property type="entry name" value="RNA_pol_asu"/>
</dbReference>
<dbReference type="EMBL" id="LFYR01001623">
    <property type="protein sequence ID" value="KMZ60143.1"/>
    <property type="molecule type" value="Genomic_DNA"/>
</dbReference>
<dbReference type="Pfam" id="PF04983">
    <property type="entry name" value="RNA_pol_Rpb1_3"/>
    <property type="match status" value="1"/>
</dbReference>
<dbReference type="PANTHER" id="PTHR48446:SF1">
    <property type="entry name" value="DNA-DIRECTED RNA POLYMERASE SUBUNIT BETA' N-TERMINAL SECTION"/>
    <property type="match status" value="1"/>
</dbReference>
<dbReference type="OMA" id="TSNMDEM"/>
<dbReference type="GO" id="GO:0006351">
    <property type="term" value="P:DNA-templated transcription"/>
    <property type="evidence" value="ECO:0007669"/>
    <property type="project" value="InterPro"/>
</dbReference>
<keyword evidence="6" id="KW-0479">Metal-binding</keyword>
<sequence>MAKKDGILKCTKELYLDDVGPRKIKSVKFSTFSGTEIRDVAEVEVWKSKFYDQNRDKVKNGLLDTHMGPSQKHHGACATCYGNHDECPGHFGYLNLAFPVYNVCYLNTVLTILKCICKSCARVLLPENQRIEFLKKMRNPNTEVLQKQACFKKIRDKCKASRCLRCGYINGAVKKARPGSLALVEDFNKVKDVNAEASQFALSHLNGKSPLNSRHALTADKVSGLLKKMIHEDCVLLNLNDNPEKFIVSVIPVPPVAVRPSVLVGNGKSQEDGISSMLREIIVTNNILKDLMNAGGPLEKCLDAWDLLQLQVAEYMNSEFPCVVDSKHRGFTQRIKGKQGRFRSNLCGKRTEFTGRTVISPDPNLKITEVGVPKQMAMVLTYPEIVSHHNIEKLRKCVRNGLYKYPGAKSVIHPDGSKINLKVANKTEANNLKYGYIVERHLTDGDVILFNRQPSLHRMSIMSHRAKVMPWRTLRFNESVCNPYNADFDGDEMNMHFPQTEEARTEALMLMGVQNNLCTPKNGEILVASTQDFLTSSFLITRKDTFYDRTSFSLMCHAMGDACEHIDLPVPSIIKPIELWTGKQLFSVLIRPNVDVNIFLTLAVRERGYTSGETMCINDGYVYFMNSDLICGQLGKSTLGEYLIFIYLPL</sequence>
<dbReference type="Gene3D" id="4.10.860.120">
    <property type="entry name" value="RNA polymerase II, clamp domain"/>
    <property type="match status" value="1"/>
</dbReference>
<keyword evidence="14" id="KW-1185">Reference proteome</keyword>
<organism evidence="13 14">
    <name type="scientific">Zostera marina</name>
    <name type="common">Eelgrass</name>
    <dbReference type="NCBI Taxonomy" id="29655"/>
    <lineage>
        <taxon>Eukaryota</taxon>
        <taxon>Viridiplantae</taxon>
        <taxon>Streptophyta</taxon>
        <taxon>Embryophyta</taxon>
        <taxon>Tracheophyta</taxon>
        <taxon>Spermatophyta</taxon>
        <taxon>Magnoliopsida</taxon>
        <taxon>Liliopsida</taxon>
        <taxon>Zosteraceae</taxon>
        <taxon>Zostera</taxon>
    </lineage>
</organism>
<dbReference type="SUPFAM" id="SSF64484">
    <property type="entry name" value="beta and beta-prime subunits of DNA dependent RNA-polymerase"/>
    <property type="match status" value="1"/>
</dbReference>
<protein>
    <recommendedName>
        <fullName evidence="11">DNA-directed RNA polymerase subunit</fullName>
        <ecNumber evidence="11">2.7.7.6</ecNumber>
    </recommendedName>
</protein>
<dbReference type="InterPro" id="IPR007066">
    <property type="entry name" value="RNA_pol_Rpb1_3"/>
</dbReference>
<dbReference type="STRING" id="29655.A0A0K9NU57"/>
<dbReference type="Gene3D" id="3.30.1490.180">
    <property type="entry name" value="RNA polymerase ii"/>
    <property type="match status" value="1"/>
</dbReference>
<dbReference type="Gene3D" id="1.10.274.100">
    <property type="entry name" value="RNA polymerase Rpb1, domain 3"/>
    <property type="match status" value="1"/>
</dbReference>
<evidence type="ECO:0000259" key="12">
    <source>
        <dbReference type="SMART" id="SM00663"/>
    </source>
</evidence>
<evidence type="ECO:0000256" key="11">
    <source>
        <dbReference type="RuleBase" id="RU004279"/>
    </source>
</evidence>
<dbReference type="FunFam" id="2.40.40.20:FF:000019">
    <property type="entry name" value="DNA-directed RNA polymerase II subunit RPB1"/>
    <property type="match status" value="1"/>
</dbReference>
<evidence type="ECO:0000256" key="8">
    <source>
        <dbReference type="ARBA" id="ARBA00023163"/>
    </source>
</evidence>
<evidence type="ECO:0000256" key="10">
    <source>
        <dbReference type="ARBA" id="ARBA00048552"/>
    </source>
</evidence>
<dbReference type="InterPro" id="IPR015700">
    <property type="entry name" value="RPC1"/>
</dbReference>
<dbReference type="GO" id="GO:0000428">
    <property type="term" value="C:DNA-directed RNA polymerase complex"/>
    <property type="evidence" value="ECO:0007669"/>
    <property type="project" value="UniProtKB-KW"/>
</dbReference>
<keyword evidence="3 11" id="KW-0240">DNA-directed RNA polymerase</keyword>
<dbReference type="PANTHER" id="PTHR48446">
    <property type="entry name" value="DNA-DIRECTED RNA POLYMERASE SUBUNIT BETA' N-TERMINAL SECTION"/>
    <property type="match status" value="1"/>
</dbReference>
<dbReference type="Gene3D" id="2.40.40.20">
    <property type="match status" value="1"/>
</dbReference>
<comment type="function">
    <text evidence="11">DNA-dependent RNA polymerase catalyzes the transcription of DNA into RNA using the four ribonucleoside triphosphates as substrates.</text>
</comment>
<evidence type="ECO:0000256" key="6">
    <source>
        <dbReference type="ARBA" id="ARBA00022723"/>
    </source>
</evidence>
<dbReference type="GO" id="GO:0003677">
    <property type="term" value="F:DNA binding"/>
    <property type="evidence" value="ECO:0007669"/>
    <property type="project" value="InterPro"/>
</dbReference>
<evidence type="ECO:0000256" key="2">
    <source>
        <dbReference type="ARBA" id="ARBA00006460"/>
    </source>
</evidence>
<keyword evidence="9" id="KW-0539">Nucleus</keyword>
<keyword evidence="8 11" id="KW-0804">Transcription</keyword>
<dbReference type="GO" id="GO:0046872">
    <property type="term" value="F:metal ion binding"/>
    <property type="evidence" value="ECO:0007669"/>
    <property type="project" value="UniProtKB-KW"/>
</dbReference>
<dbReference type="InterPro" id="IPR042102">
    <property type="entry name" value="RNA_pol_Rpb1_3_sf"/>
</dbReference>
<evidence type="ECO:0000256" key="4">
    <source>
        <dbReference type="ARBA" id="ARBA00022679"/>
    </source>
</evidence>
<dbReference type="InterPro" id="IPR044893">
    <property type="entry name" value="RNA_pol_Rpb1_clamp_domain"/>
</dbReference>
<dbReference type="AlphaFoldDB" id="A0A0K9NU57"/>